<keyword evidence="11 12" id="KW-0670">Pyruvate</keyword>
<keyword evidence="4 12" id="KW-0210">Decarboxylase</keyword>
<evidence type="ECO:0000256" key="7">
    <source>
        <dbReference type="ARBA" id="ARBA00023145"/>
    </source>
</evidence>
<keyword evidence="9 12" id="KW-0456">Lyase</keyword>
<dbReference type="InterPro" id="IPR033178">
    <property type="entry name" value="PSD_type1_pro"/>
</dbReference>
<feature type="site" description="Cleavage (non-hydrolytic); by autocatalysis" evidence="12">
    <location>
        <begin position="251"/>
        <end position="252"/>
    </location>
</feature>
<name>A0AA51X847_9GAMM</name>
<comment type="PTM">
    <text evidence="12">Is synthesized initially as an inactive proenzyme. Formation of the active enzyme involves a self-maturation process in which the active site pyruvoyl group is generated from an internal serine residue via an autocatalytic post-translational modification. Two non-identical subunits are generated from the proenzyme in this reaction, and the pyruvate is formed at the N-terminus of the alpha chain, which is derived from the carboxyl end of the proenzyme. The autoendoproteolytic cleavage occurs by a canonical serine protease mechanism, in which the side chain hydroxyl group of the serine supplies its oxygen atom to form the C-terminus of the beta chain, while the remainder of the serine residue undergoes an oxidative deamination to produce ammonia and the pyruvoyl prosthetic group on the alpha chain. During this reaction, the Ser that is part of the protease active site of the proenzyme becomes the pyruvoyl prosthetic group, which constitutes an essential element of the active site of the mature decarboxylase.</text>
</comment>
<dbReference type="PANTHER" id="PTHR10067:SF6">
    <property type="entry name" value="PHOSPHATIDYLSERINE DECARBOXYLASE PROENZYME, MITOCHONDRIAL"/>
    <property type="match status" value="1"/>
</dbReference>
<dbReference type="EC" id="4.1.1.65" evidence="12"/>
<dbReference type="NCBIfam" id="TIGR00163">
    <property type="entry name" value="PS_decarb"/>
    <property type="match status" value="1"/>
</dbReference>
<comment type="catalytic activity">
    <reaction evidence="12">
        <text>a 1,2-diacyl-sn-glycero-3-phospho-L-serine + H(+) = a 1,2-diacyl-sn-glycero-3-phosphoethanolamine + CO2</text>
        <dbReference type="Rhea" id="RHEA:20828"/>
        <dbReference type="ChEBI" id="CHEBI:15378"/>
        <dbReference type="ChEBI" id="CHEBI:16526"/>
        <dbReference type="ChEBI" id="CHEBI:57262"/>
        <dbReference type="ChEBI" id="CHEBI:64612"/>
        <dbReference type="EC" id="4.1.1.65"/>
    </reaction>
</comment>
<evidence type="ECO:0000313" key="14">
    <source>
        <dbReference type="Proteomes" id="UP001239782"/>
    </source>
</evidence>
<organism evidence="13 14">
    <name type="scientific">Pleionea litopenaei</name>
    <dbReference type="NCBI Taxonomy" id="3070815"/>
    <lineage>
        <taxon>Bacteria</taxon>
        <taxon>Pseudomonadati</taxon>
        <taxon>Pseudomonadota</taxon>
        <taxon>Gammaproteobacteria</taxon>
        <taxon>Oceanospirillales</taxon>
        <taxon>Pleioneaceae</taxon>
        <taxon>Pleionea</taxon>
    </lineage>
</organism>
<comment type="function">
    <text evidence="12">Catalyzes the formation of phosphatidylethanolamine (PtdEtn) from phosphatidylserine (PtdSer).</text>
</comment>
<comment type="subcellular location">
    <subcellularLocation>
        <location evidence="12">Cell membrane</location>
        <topology evidence="12">Peripheral membrane protein</topology>
    </subcellularLocation>
</comment>
<keyword evidence="14" id="KW-1185">Reference proteome</keyword>
<keyword evidence="6 12" id="KW-0472">Membrane</keyword>
<comment type="pathway">
    <text evidence="1">Lipid metabolism.</text>
</comment>
<reference evidence="13 14" key="1">
    <citation type="submission" date="2023-08" db="EMBL/GenBank/DDBJ databases">
        <title>Pleionea litopenaei sp. nov., isolated from stomach of juvenile Litopenaeus vannamei.</title>
        <authorList>
            <person name="Rho A.M."/>
            <person name="Hwang C.Y."/>
        </authorList>
    </citation>
    <scope>NUCLEOTIDE SEQUENCE [LARGE SCALE GENOMIC DNA]</scope>
    <source>
        <strain evidence="13 14">HL-JVS1</strain>
    </source>
</reference>
<keyword evidence="3 12" id="KW-0444">Lipid biosynthesis</keyword>
<feature type="active site" description="Charge relay system; for autoendoproteolytic cleavage activity" evidence="12">
    <location>
        <position position="252"/>
    </location>
</feature>
<feature type="modified residue" description="Pyruvic acid (Ser); by autocatalysis" evidence="12">
    <location>
        <position position="252"/>
    </location>
</feature>
<feature type="active site" description="Charge relay system; for autoendoproteolytic cleavage activity" evidence="12">
    <location>
        <position position="149"/>
    </location>
</feature>
<dbReference type="InterPro" id="IPR033177">
    <property type="entry name" value="PSD-B"/>
</dbReference>
<comment type="subunit">
    <text evidence="12">Heterodimer of a large membrane-associated beta subunit and a small pyruvoyl-containing alpha subunit.</text>
</comment>
<evidence type="ECO:0000256" key="6">
    <source>
        <dbReference type="ARBA" id="ARBA00023136"/>
    </source>
</evidence>
<dbReference type="PANTHER" id="PTHR10067">
    <property type="entry name" value="PHOSPHATIDYLSERINE DECARBOXYLASE"/>
    <property type="match status" value="1"/>
</dbReference>
<feature type="active site" description="Schiff-base intermediate with substrate; via pyruvic acid; for decarboxylase activity" evidence="12">
    <location>
        <position position="252"/>
    </location>
</feature>
<evidence type="ECO:0000256" key="9">
    <source>
        <dbReference type="ARBA" id="ARBA00023239"/>
    </source>
</evidence>
<keyword evidence="8 12" id="KW-0594">Phospholipid biosynthesis</keyword>
<comment type="pathway">
    <text evidence="12">Phospholipid metabolism; phosphatidylethanolamine biosynthesis; phosphatidylethanolamine from CDP-diacylglycerol: step 2/2.</text>
</comment>
<dbReference type="GO" id="GO:0004609">
    <property type="term" value="F:phosphatidylserine decarboxylase activity"/>
    <property type="evidence" value="ECO:0007669"/>
    <property type="project" value="UniProtKB-UniRule"/>
</dbReference>
<dbReference type="GO" id="GO:0006646">
    <property type="term" value="P:phosphatidylethanolamine biosynthetic process"/>
    <property type="evidence" value="ECO:0007669"/>
    <property type="project" value="UniProtKB-UniRule"/>
</dbReference>
<protein>
    <recommendedName>
        <fullName evidence="12">Phosphatidylserine decarboxylase proenzyme</fullName>
        <ecNumber evidence="12">4.1.1.65</ecNumber>
    </recommendedName>
    <component>
        <recommendedName>
            <fullName evidence="12">Phosphatidylserine decarboxylase alpha chain</fullName>
        </recommendedName>
    </component>
    <component>
        <recommendedName>
            <fullName evidence="12">Phosphatidylserine decarboxylase beta chain</fullName>
        </recommendedName>
    </component>
</protein>
<proteinExistence type="inferred from homology"/>
<evidence type="ECO:0000256" key="1">
    <source>
        <dbReference type="ARBA" id="ARBA00005189"/>
    </source>
</evidence>
<evidence type="ECO:0000313" key="13">
    <source>
        <dbReference type="EMBL" id="WMS89002.1"/>
    </source>
</evidence>
<evidence type="ECO:0000256" key="12">
    <source>
        <dbReference type="HAMAP-Rule" id="MF_00662"/>
    </source>
</evidence>
<comment type="similarity">
    <text evidence="12">Belongs to the phosphatidylserine decarboxylase family. PSD-B subfamily. Prokaryotic type I sub-subfamily.</text>
</comment>
<evidence type="ECO:0000256" key="3">
    <source>
        <dbReference type="ARBA" id="ARBA00022516"/>
    </source>
</evidence>
<comment type="cofactor">
    <cofactor evidence="12">
        <name>pyruvate</name>
        <dbReference type="ChEBI" id="CHEBI:15361"/>
    </cofactor>
    <text evidence="12">Binds 1 pyruvoyl group covalently per subunit.</text>
</comment>
<dbReference type="Proteomes" id="UP001239782">
    <property type="component" value="Chromosome"/>
</dbReference>
<dbReference type="AlphaFoldDB" id="A0AA51X847"/>
<feature type="active site" description="Charge relay system; for autoendoproteolytic cleavage activity" evidence="12">
    <location>
        <position position="92"/>
    </location>
</feature>
<dbReference type="GO" id="GO:0005886">
    <property type="term" value="C:plasma membrane"/>
    <property type="evidence" value="ECO:0007669"/>
    <property type="project" value="UniProtKB-SubCell"/>
</dbReference>
<dbReference type="RefSeq" id="WP_309204236.1">
    <property type="nucleotide sequence ID" value="NZ_CP133548.1"/>
</dbReference>
<accession>A0AA51X847</accession>
<gene>
    <name evidence="13" type="primary">asd</name>
    <name evidence="12" type="synonym">psd</name>
    <name evidence="13" type="ORF">Q9312_08820</name>
</gene>
<evidence type="ECO:0000256" key="10">
    <source>
        <dbReference type="ARBA" id="ARBA00023264"/>
    </source>
</evidence>
<evidence type="ECO:0000256" key="11">
    <source>
        <dbReference type="ARBA" id="ARBA00023317"/>
    </source>
</evidence>
<keyword evidence="5 12" id="KW-0443">Lipid metabolism</keyword>
<sequence length="285" mass="31608">MSLLDHLKTIPQYLIPQHGLSQLAGRLADRENHPWKDWVIKKFAEHYKVDMSIAVEPDLTAYASFNDFFTRAIRPETRPICDEPNTMACPVDGAVSQFGAITSGKIVQAKGHDYTVQDLLGGDAELAQAFEGGEFCTIYLSPRDYHRYHMPIDGQLTRMIHVPGKLFSVNPLTARTVPNLFARNERVVAMFDTEWGPIAYVAVGATIVGSMEMVWSGVVTPPTKKDVTVTDYAAGEVSLARGDEVGRFRLGSTVIMLLPKGDYQWDEAIQLGAATQLGQPLIKRR</sequence>
<evidence type="ECO:0000256" key="4">
    <source>
        <dbReference type="ARBA" id="ARBA00022793"/>
    </source>
</evidence>
<keyword evidence="7 12" id="KW-0865">Zymogen</keyword>
<evidence type="ECO:0000256" key="8">
    <source>
        <dbReference type="ARBA" id="ARBA00023209"/>
    </source>
</evidence>
<evidence type="ECO:0000256" key="5">
    <source>
        <dbReference type="ARBA" id="ARBA00023098"/>
    </source>
</evidence>
<evidence type="ECO:0000256" key="2">
    <source>
        <dbReference type="ARBA" id="ARBA00022475"/>
    </source>
</evidence>
<feature type="chain" id="PRO_5041496156" description="Phosphatidylserine decarboxylase alpha chain" evidence="12">
    <location>
        <begin position="252"/>
        <end position="285"/>
    </location>
</feature>
<keyword evidence="2 12" id="KW-1003">Cell membrane</keyword>
<feature type="chain" id="PRO_5041496155" description="Phosphatidylserine decarboxylase beta chain" evidence="12">
    <location>
        <begin position="1"/>
        <end position="251"/>
    </location>
</feature>
<dbReference type="HAMAP" id="MF_00662">
    <property type="entry name" value="PS_decarb_PSD_B_type1"/>
    <property type="match status" value="1"/>
</dbReference>
<dbReference type="KEGG" id="plei:Q9312_08820"/>
<dbReference type="InterPro" id="IPR003817">
    <property type="entry name" value="PS_Dcarbxylase"/>
</dbReference>
<keyword evidence="10 12" id="KW-1208">Phospholipid metabolism</keyword>
<dbReference type="Pfam" id="PF02666">
    <property type="entry name" value="PS_Dcarbxylase"/>
    <property type="match status" value="1"/>
</dbReference>
<dbReference type="EMBL" id="CP133548">
    <property type="protein sequence ID" value="WMS89002.1"/>
    <property type="molecule type" value="Genomic_DNA"/>
</dbReference>